<gene>
    <name evidence="1" type="ORF">AKJ49_00465</name>
</gene>
<sequence>MLEQEGDNLKDCCICGEGGVRRAVGFWWCEEHYDCVELKNFGESFESERGKSCRNGRGLGLEWL</sequence>
<dbReference type="EMBL" id="LHYC01000008">
    <property type="protein sequence ID" value="KXB05577.1"/>
    <property type="molecule type" value="Genomic_DNA"/>
</dbReference>
<dbReference type="Proteomes" id="UP000070549">
    <property type="component" value="Unassembled WGS sequence"/>
</dbReference>
<accession>A0A133VGM0</accession>
<name>A0A133VGM0_9EURY</name>
<reference evidence="1 2" key="1">
    <citation type="journal article" date="2016" name="Sci. Rep.">
        <title>Metabolic traits of an uncultured archaeal lineage -MSBL1- from brine pools of the Red Sea.</title>
        <authorList>
            <person name="Mwirichia R."/>
            <person name="Alam I."/>
            <person name="Rashid M."/>
            <person name="Vinu M."/>
            <person name="Ba-Alawi W."/>
            <person name="Anthony Kamau A."/>
            <person name="Kamanda Ngugi D."/>
            <person name="Goker M."/>
            <person name="Klenk H.P."/>
            <person name="Bajic V."/>
            <person name="Stingl U."/>
        </authorList>
    </citation>
    <scope>NUCLEOTIDE SEQUENCE [LARGE SCALE GENOMIC DNA]</scope>
    <source>
        <strain evidence="1">SCGC-AAA382A03</strain>
    </source>
</reference>
<protein>
    <submittedName>
        <fullName evidence="1">Uncharacterized protein</fullName>
    </submittedName>
</protein>
<evidence type="ECO:0000313" key="2">
    <source>
        <dbReference type="Proteomes" id="UP000070549"/>
    </source>
</evidence>
<keyword evidence="2" id="KW-1185">Reference proteome</keyword>
<organism evidence="1 2">
    <name type="scientific">candidate division MSBL1 archaeon SCGC-AAA382A03</name>
    <dbReference type="NCBI Taxonomy" id="1698278"/>
    <lineage>
        <taxon>Archaea</taxon>
        <taxon>Methanobacteriati</taxon>
        <taxon>Methanobacteriota</taxon>
        <taxon>candidate division MSBL1</taxon>
    </lineage>
</organism>
<proteinExistence type="predicted"/>
<comment type="caution">
    <text evidence="1">The sequence shown here is derived from an EMBL/GenBank/DDBJ whole genome shotgun (WGS) entry which is preliminary data.</text>
</comment>
<evidence type="ECO:0000313" key="1">
    <source>
        <dbReference type="EMBL" id="KXB05577.1"/>
    </source>
</evidence>
<dbReference type="AlphaFoldDB" id="A0A133VGM0"/>